<dbReference type="RefSeq" id="WP_147963024.1">
    <property type="nucleotide sequence ID" value="NZ_CP120983.1"/>
</dbReference>
<dbReference type="Pfam" id="PF07730">
    <property type="entry name" value="HisKA_3"/>
    <property type="match status" value="1"/>
</dbReference>
<keyword evidence="4" id="KW-0812">Transmembrane</keyword>
<evidence type="ECO:0000313" key="6">
    <source>
        <dbReference type="EMBL" id="WLQ67015.1"/>
    </source>
</evidence>
<keyword evidence="7" id="KW-1185">Reference proteome</keyword>
<dbReference type="NCBIfam" id="NF047322">
    <property type="entry name" value="HK_morpho_MacS"/>
    <property type="match status" value="1"/>
</dbReference>
<dbReference type="InterPro" id="IPR003594">
    <property type="entry name" value="HATPase_dom"/>
</dbReference>
<keyword evidence="4" id="KW-0472">Membrane</keyword>
<reference evidence="6 7" key="1">
    <citation type="submission" date="2023-03" db="EMBL/GenBank/DDBJ databases">
        <title>Isolation and description of six Streptomyces strains from soil environments, able to metabolize different microbial glucans.</title>
        <authorList>
            <person name="Widen T."/>
            <person name="Larsbrink J."/>
        </authorList>
    </citation>
    <scope>NUCLEOTIDE SEQUENCE [LARGE SCALE GENOMIC DNA]</scope>
    <source>
        <strain evidence="6 7">Alt3</strain>
    </source>
</reference>
<evidence type="ECO:0000313" key="7">
    <source>
        <dbReference type="Proteomes" id="UP001224433"/>
    </source>
</evidence>
<evidence type="ECO:0000256" key="4">
    <source>
        <dbReference type="SAM" id="Phobius"/>
    </source>
</evidence>
<feature type="transmembrane region" description="Helical" evidence="4">
    <location>
        <begin position="149"/>
        <end position="167"/>
    </location>
</feature>
<gene>
    <name evidence="6" type="ORF">P8A20_27100</name>
</gene>
<evidence type="ECO:0000256" key="1">
    <source>
        <dbReference type="ARBA" id="ARBA00022679"/>
    </source>
</evidence>
<dbReference type="InterPro" id="IPR011712">
    <property type="entry name" value="Sig_transdc_His_kin_sub3_dim/P"/>
</dbReference>
<feature type="transmembrane region" description="Helical" evidence="4">
    <location>
        <begin position="21"/>
        <end position="39"/>
    </location>
</feature>
<keyword evidence="1" id="KW-0808">Transferase</keyword>
<dbReference type="Pfam" id="PF19354">
    <property type="entry name" value="DUF5931"/>
    <property type="match status" value="1"/>
</dbReference>
<feature type="domain" description="Histidine kinase/HSP90-like ATPase" evidence="5">
    <location>
        <begin position="298"/>
        <end position="397"/>
    </location>
</feature>
<accession>A0ABY9JIS0</accession>
<feature type="transmembrane region" description="Helical" evidence="4">
    <location>
        <begin position="76"/>
        <end position="94"/>
    </location>
</feature>
<sequence length="405" mass="43207">MARRERVVRMSVEQPLWRALTAYRVLTLAYAVLLAGFGREKYERPWVALAFLVFLALWTLVTLPRVANAANCTKRFLGLDLTVALTGILLTPLADFDAQHMDGPTLPSIWTAGSVLAFALKGGWRWAAFASTLVAVANIIERGEPSRDTFHNVVLVWVASIAIGYVVEVARASERTLARALEIEAATRERERLARDIHDSVLQVLAMVQRRGAALGGEAAELGRMAGEQEVALRTLVSSGLVPTTRVSEDSAEGAVVRAVDTDEAEGAESDLRALLAPHAGSRVTFAEPGAPVLLPGEAARELAAAVSAALDNVRVHAGPDAHAWILVEDEPDEVVVTVRDDGPGIPEGRLVQAEGEGRLGVALSIRGRLRDLGGTAELISVPGQGTEVELKVPKVSRGKAGSAR</sequence>
<dbReference type="SMART" id="SM00387">
    <property type="entry name" value="HATPase_c"/>
    <property type="match status" value="1"/>
</dbReference>
<organism evidence="6 7">
    <name type="scientific">Streptomyces glycanivorans</name>
    <dbReference type="NCBI Taxonomy" id="3033808"/>
    <lineage>
        <taxon>Bacteria</taxon>
        <taxon>Bacillati</taxon>
        <taxon>Actinomycetota</taxon>
        <taxon>Actinomycetes</taxon>
        <taxon>Kitasatosporales</taxon>
        <taxon>Streptomycetaceae</taxon>
        <taxon>Streptomyces</taxon>
    </lineage>
</organism>
<dbReference type="InterPro" id="IPR045975">
    <property type="entry name" value="DUF5931"/>
</dbReference>
<dbReference type="InterPro" id="IPR050482">
    <property type="entry name" value="Sensor_HK_TwoCompSys"/>
</dbReference>
<dbReference type="PANTHER" id="PTHR24421">
    <property type="entry name" value="NITRATE/NITRITE SENSOR PROTEIN NARX-RELATED"/>
    <property type="match status" value="1"/>
</dbReference>
<dbReference type="Pfam" id="PF02518">
    <property type="entry name" value="HATPase_c"/>
    <property type="match status" value="1"/>
</dbReference>
<feature type="transmembrane region" description="Helical" evidence="4">
    <location>
        <begin position="114"/>
        <end position="137"/>
    </location>
</feature>
<keyword evidence="2" id="KW-0418">Kinase</keyword>
<proteinExistence type="predicted"/>
<evidence type="ECO:0000259" key="5">
    <source>
        <dbReference type="SMART" id="SM00387"/>
    </source>
</evidence>
<name>A0ABY9JIS0_9ACTN</name>
<keyword evidence="4" id="KW-1133">Transmembrane helix</keyword>
<dbReference type="SUPFAM" id="SSF55874">
    <property type="entry name" value="ATPase domain of HSP90 chaperone/DNA topoisomerase II/histidine kinase"/>
    <property type="match status" value="1"/>
</dbReference>
<dbReference type="EMBL" id="CP120983">
    <property type="protein sequence ID" value="WLQ67015.1"/>
    <property type="molecule type" value="Genomic_DNA"/>
</dbReference>
<dbReference type="InterPro" id="IPR036890">
    <property type="entry name" value="HATPase_C_sf"/>
</dbReference>
<evidence type="ECO:0000256" key="2">
    <source>
        <dbReference type="ARBA" id="ARBA00022777"/>
    </source>
</evidence>
<dbReference type="Gene3D" id="3.30.565.10">
    <property type="entry name" value="Histidine kinase-like ATPase, C-terminal domain"/>
    <property type="match status" value="1"/>
</dbReference>
<dbReference type="Proteomes" id="UP001224433">
    <property type="component" value="Chromosome"/>
</dbReference>
<keyword evidence="3" id="KW-0902">Two-component regulatory system</keyword>
<dbReference type="PANTHER" id="PTHR24421:SF61">
    <property type="entry name" value="OXYGEN SENSOR HISTIDINE KINASE NREB"/>
    <property type="match status" value="1"/>
</dbReference>
<evidence type="ECO:0000256" key="3">
    <source>
        <dbReference type="ARBA" id="ARBA00023012"/>
    </source>
</evidence>
<protein>
    <submittedName>
        <fullName evidence="6">DUF5931 domain-containing protein</fullName>
    </submittedName>
</protein>
<dbReference type="CDD" id="cd16917">
    <property type="entry name" value="HATPase_UhpB-NarQ-NarX-like"/>
    <property type="match status" value="1"/>
</dbReference>
<feature type="transmembrane region" description="Helical" evidence="4">
    <location>
        <begin position="45"/>
        <end position="64"/>
    </location>
</feature>
<dbReference type="Gene3D" id="1.20.5.1930">
    <property type="match status" value="1"/>
</dbReference>